<accession>A0ABQ5HMU6</accession>
<sequence>MDDPNITIEEYIRLEEEKACRHGKVFNWETAKLTSEDALSCESTVSSLNDNKINFRISLDESEDEDCTPTVSCIDDLDFFKEFENEFPAIVYNDALTSKSDFLTEPTLCPQHIDKFDLKDEPSLSEYDEEEQNVLYFNDLFPFNIIYFDDLKLDRDNDDNKIDIIQSSGELNVNIMAWNYVINEMLLNIIMNLYVPFGIPFDPKRYYKDGVYTRMFQRPRMIKVYNNLVDFTDMALPPRDQRHQYLRFEGLQYTDADIAALEMRSARIYRRKVHRVQVFEFGGLPDLMAEGLSGRMLWSTGILRDRVYSLAKHGGDYLILETHWYTSSFWSSLVHLEKMETVGFGAYWAKSARQIPNKGDLSAYWIGISSAGDFLGTAPSYTLIRDPMLRLCHRLIACSIAGRSQTHEKVTVTDLFYLRGMDVDSVNVPYLLARYLRVFALGRKQGAMISRAHEAAEDAPAVEEGAQAILAPMQAPQPPPLPPAVGRTMPQRLGRLEEDEQGLH</sequence>
<comment type="caution">
    <text evidence="2">The sequence shown here is derived from an EMBL/GenBank/DDBJ whole genome shotgun (WGS) entry which is preliminary data.</text>
</comment>
<organism evidence="2 3">
    <name type="scientific">Tanacetum coccineum</name>
    <dbReference type="NCBI Taxonomy" id="301880"/>
    <lineage>
        <taxon>Eukaryota</taxon>
        <taxon>Viridiplantae</taxon>
        <taxon>Streptophyta</taxon>
        <taxon>Embryophyta</taxon>
        <taxon>Tracheophyta</taxon>
        <taxon>Spermatophyta</taxon>
        <taxon>Magnoliopsida</taxon>
        <taxon>eudicotyledons</taxon>
        <taxon>Gunneridae</taxon>
        <taxon>Pentapetalae</taxon>
        <taxon>asterids</taxon>
        <taxon>campanulids</taxon>
        <taxon>Asterales</taxon>
        <taxon>Asteraceae</taxon>
        <taxon>Asteroideae</taxon>
        <taxon>Anthemideae</taxon>
        <taxon>Anthemidinae</taxon>
        <taxon>Tanacetum</taxon>
    </lineage>
</organism>
<gene>
    <name evidence="2" type="ORF">Tco_1070924</name>
</gene>
<evidence type="ECO:0000313" key="2">
    <source>
        <dbReference type="EMBL" id="GJT89207.1"/>
    </source>
</evidence>
<reference evidence="2" key="1">
    <citation type="journal article" date="2022" name="Int. J. Mol. Sci.">
        <title>Draft Genome of Tanacetum Coccineum: Genomic Comparison of Closely Related Tanacetum-Family Plants.</title>
        <authorList>
            <person name="Yamashiro T."/>
            <person name="Shiraishi A."/>
            <person name="Nakayama K."/>
            <person name="Satake H."/>
        </authorList>
    </citation>
    <scope>NUCLEOTIDE SEQUENCE</scope>
</reference>
<evidence type="ECO:0000313" key="3">
    <source>
        <dbReference type="Proteomes" id="UP001151760"/>
    </source>
</evidence>
<feature type="region of interest" description="Disordered" evidence="1">
    <location>
        <begin position="473"/>
        <end position="504"/>
    </location>
</feature>
<protein>
    <submittedName>
        <fullName evidence="2">Uncharacterized protein</fullName>
    </submittedName>
</protein>
<dbReference type="EMBL" id="BQNB010019801">
    <property type="protein sequence ID" value="GJT89207.1"/>
    <property type="molecule type" value="Genomic_DNA"/>
</dbReference>
<dbReference type="Proteomes" id="UP001151760">
    <property type="component" value="Unassembled WGS sequence"/>
</dbReference>
<proteinExistence type="predicted"/>
<evidence type="ECO:0000256" key="1">
    <source>
        <dbReference type="SAM" id="MobiDB-lite"/>
    </source>
</evidence>
<keyword evidence="3" id="KW-1185">Reference proteome</keyword>
<reference evidence="2" key="2">
    <citation type="submission" date="2022-01" db="EMBL/GenBank/DDBJ databases">
        <authorList>
            <person name="Yamashiro T."/>
            <person name="Shiraishi A."/>
            <person name="Satake H."/>
            <person name="Nakayama K."/>
        </authorList>
    </citation>
    <scope>NUCLEOTIDE SEQUENCE</scope>
</reference>
<name>A0ABQ5HMU6_9ASTR</name>